<protein>
    <recommendedName>
        <fullName evidence="4">Transmembrane protein</fullName>
    </recommendedName>
</protein>
<dbReference type="AlphaFoldDB" id="F9UJ81"/>
<feature type="transmembrane region" description="Helical" evidence="1">
    <location>
        <begin position="83"/>
        <end position="102"/>
    </location>
</feature>
<evidence type="ECO:0000256" key="1">
    <source>
        <dbReference type="SAM" id="Phobius"/>
    </source>
</evidence>
<evidence type="ECO:0008006" key="4">
    <source>
        <dbReference type="Google" id="ProtNLM"/>
    </source>
</evidence>
<gene>
    <name evidence="2" type="ORF">MCSF7_02694</name>
</gene>
<accession>F9UJ81</accession>
<dbReference type="Proteomes" id="UP000004978">
    <property type="component" value="Unassembled WGS sequence"/>
</dbReference>
<keyword evidence="1" id="KW-0812">Transmembrane</keyword>
<name>F9UJ81_9BACT</name>
<feature type="transmembrane region" description="Helical" evidence="1">
    <location>
        <begin position="49"/>
        <end position="71"/>
    </location>
</feature>
<keyword evidence="1" id="KW-1133">Transmembrane helix</keyword>
<feature type="transmembrane region" description="Helical" evidence="1">
    <location>
        <begin position="114"/>
        <end position="137"/>
    </location>
</feature>
<evidence type="ECO:0000313" key="3">
    <source>
        <dbReference type="Proteomes" id="UP000004978"/>
    </source>
</evidence>
<evidence type="ECO:0000313" key="2">
    <source>
        <dbReference type="EMBL" id="EGV00577.1"/>
    </source>
</evidence>
<organism evidence="2 3">
    <name type="scientific">Mycoplasmopsis columbina SF7</name>
    <dbReference type="NCBI Taxonomy" id="1037410"/>
    <lineage>
        <taxon>Bacteria</taxon>
        <taxon>Bacillati</taxon>
        <taxon>Mycoplasmatota</taxon>
        <taxon>Mycoplasmoidales</taxon>
        <taxon>Metamycoplasmataceae</taxon>
        <taxon>Mycoplasmopsis</taxon>
    </lineage>
</organism>
<comment type="caution">
    <text evidence="2">The sequence shown here is derived from an EMBL/GenBank/DDBJ whole genome shotgun (WGS) entry which is preliminary data.</text>
</comment>
<dbReference type="EMBL" id="AFXA01000002">
    <property type="protein sequence ID" value="EGV00577.1"/>
    <property type="molecule type" value="Genomic_DNA"/>
</dbReference>
<keyword evidence="1" id="KW-0472">Membrane</keyword>
<keyword evidence="3" id="KW-1185">Reference proteome</keyword>
<sequence length="156" mass="17964">MFYFINIFLLSIALILTILIDQLTNENIYTRPPHDTTLSGENGTIHTLFESLSVILVIITEFLLFFVLLALKNNKKWQLIIHSLFLALSAALFGFGFMYMIYATSSPLLKIMVIPATIVCVQPVLLIWWSTYFIVILSKNLIKRKQKTTLNLEYTK</sequence>
<reference evidence="2 3" key="1">
    <citation type="journal article" date="2013" name="Genome Announc.">
        <title>Genome Sequence of Mycoplasma columbinum Strain SF7.</title>
        <authorList>
            <person name="Guo Z."/>
            <person name="Xu X."/>
            <person name="Zheng Q."/>
            <person name="Li T."/>
            <person name="Kuang S."/>
            <person name="Zhang Z."/>
            <person name="Chen Y."/>
            <person name="Lu X."/>
            <person name="Zhou R."/>
            <person name="Bi D."/>
            <person name="Jin H."/>
        </authorList>
    </citation>
    <scope>NUCLEOTIDE SEQUENCE [LARGE SCALE GENOMIC DNA]</scope>
    <source>
        <strain evidence="2 3">SF7</strain>
    </source>
</reference>
<proteinExistence type="predicted"/>